<dbReference type="Gene3D" id="3.30.200.20">
    <property type="entry name" value="Phosphorylase Kinase, domain 1"/>
    <property type="match status" value="1"/>
</dbReference>
<feature type="coiled-coil region" evidence="12">
    <location>
        <begin position="251"/>
        <end position="282"/>
    </location>
</feature>
<dbReference type="SMART" id="SM00090">
    <property type="entry name" value="RIO"/>
    <property type="match status" value="1"/>
</dbReference>
<dbReference type="NCBIfam" id="NF041645">
    <property type="entry name" value="prot_kin_PA4780"/>
    <property type="match status" value="1"/>
</dbReference>
<dbReference type="InterPro" id="IPR018935">
    <property type="entry name" value="RIO_kinase_CS"/>
</dbReference>
<keyword evidence="3" id="KW-0723">Serine/threonine-protein kinase</keyword>
<comment type="catalytic activity">
    <reaction evidence="10">
        <text>L-threonyl-[protein] + ATP = O-phospho-L-threonyl-[protein] + ADP + H(+)</text>
        <dbReference type="Rhea" id="RHEA:46608"/>
        <dbReference type="Rhea" id="RHEA-COMP:11060"/>
        <dbReference type="Rhea" id="RHEA-COMP:11605"/>
        <dbReference type="ChEBI" id="CHEBI:15378"/>
        <dbReference type="ChEBI" id="CHEBI:30013"/>
        <dbReference type="ChEBI" id="CHEBI:30616"/>
        <dbReference type="ChEBI" id="CHEBI:61977"/>
        <dbReference type="ChEBI" id="CHEBI:456216"/>
        <dbReference type="EC" id="2.7.11.1"/>
    </reaction>
</comment>
<keyword evidence="7" id="KW-0418">Kinase</keyword>
<proteinExistence type="inferred from homology"/>
<organism evidence="15 16">
    <name type="scientific">Lentisphaera profundi</name>
    <dbReference type="NCBI Taxonomy" id="1658616"/>
    <lineage>
        <taxon>Bacteria</taxon>
        <taxon>Pseudomonadati</taxon>
        <taxon>Lentisphaerota</taxon>
        <taxon>Lentisphaeria</taxon>
        <taxon>Lentisphaerales</taxon>
        <taxon>Lentisphaeraceae</taxon>
        <taxon>Lentisphaera</taxon>
    </lineage>
</organism>
<feature type="domain" description="RIO kinase" evidence="14">
    <location>
        <begin position="2"/>
        <end position="235"/>
    </location>
</feature>
<comment type="catalytic activity">
    <reaction evidence="11">
        <text>L-seryl-[protein] + ATP = O-phospho-L-seryl-[protein] + ADP + H(+)</text>
        <dbReference type="Rhea" id="RHEA:17989"/>
        <dbReference type="Rhea" id="RHEA-COMP:9863"/>
        <dbReference type="Rhea" id="RHEA-COMP:11604"/>
        <dbReference type="ChEBI" id="CHEBI:15378"/>
        <dbReference type="ChEBI" id="CHEBI:29999"/>
        <dbReference type="ChEBI" id="CHEBI:30616"/>
        <dbReference type="ChEBI" id="CHEBI:83421"/>
        <dbReference type="ChEBI" id="CHEBI:456216"/>
        <dbReference type="EC" id="2.7.11.1"/>
    </reaction>
</comment>
<evidence type="ECO:0000256" key="8">
    <source>
        <dbReference type="ARBA" id="ARBA00022840"/>
    </source>
</evidence>
<evidence type="ECO:0000256" key="3">
    <source>
        <dbReference type="ARBA" id="ARBA00022527"/>
    </source>
</evidence>
<dbReference type="InterPro" id="IPR018934">
    <property type="entry name" value="RIO_dom"/>
</dbReference>
<evidence type="ECO:0000313" key="15">
    <source>
        <dbReference type="EMBL" id="WDE99437.1"/>
    </source>
</evidence>
<evidence type="ECO:0000256" key="9">
    <source>
        <dbReference type="ARBA" id="ARBA00022842"/>
    </source>
</evidence>
<dbReference type="InterPro" id="IPR048148">
    <property type="entry name" value="Prot_kin_PA4780"/>
</dbReference>
<comment type="similarity">
    <text evidence="1">Belongs to the protein kinase superfamily. RIO-type Ser/Thr kinase family.</text>
</comment>
<accession>A0ABY7VZ89</accession>
<evidence type="ECO:0000256" key="1">
    <source>
        <dbReference type="ARBA" id="ARBA00009196"/>
    </source>
</evidence>
<evidence type="ECO:0000256" key="2">
    <source>
        <dbReference type="ARBA" id="ARBA00012513"/>
    </source>
</evidence>
<evidence type="ECO:0000256" key="13">
    <source>
        <dbReference type="SAM" id="MobiDB-lite"/>
    </source>
</evidence>
<keyword evidence="6" id="KW-0547">Nucleotide-binding</keyword>
<keyword evidence="8" id="KW-0067">ATP-binding</keyword>
<protein>
    <recommendedName>
        <fullName evidence="2">non-specific serine/threonine protein kinase</fullName>
        <ecNumber evidence="2">2.7.11.1</ecNumber>
    </recommendedName>
</protein>
<evidence type="ECO:0000259" key="14">
    <source>
        <dbReference type="SMART" id="SM00090"/>
    </source>
</evidence>
<evidence type="ECO:0000256" key="12">
    <source>
        <dbReference type="SAM" id="Coils"/>
    </source>
</evidence>
<evidence type="ECO:0000256" key="5">
    <source>
        <dbReference type="ARBA" id="ARBA00022723"/>
    </source>
</evidence>
<dbReference type="Gene3D" id="1.10.510.10">
    <property type="entry name" value="Transferase(Phosphotransferase) domain 1"/>
    <property type="match status" value="1"/>
</dbReference>
<dbReference type="Proteomes" id="UP001214250">
    <property type="component" value="Chromosome 2"/>
</dbReference>
<dbReference type="InterPro" id="IPR051272">
    <property type="entry name" value="RIO-type_Ser/Thr_kinase"/>
</dbReference>
<reference evidence="15 16" key="1">
    <citation type="submission" date="2023-02" db="EMBL/GenBank/DDBJ databases">
        <title>Genome sequence of Lentisphaera profundi SAORIC-696.</title>
        <authorList>
            <person name="Kim e."/>
            <person name="Cho J.-C."/>
            <person name="Choi A."/>
            <person name="Kang I."/>
        </authorList>
    </citation>
    <scope>NUCLEOTIDE SEQUENCE [LARGE SCALE GENOMIC DNA]</scope>
    <source>
        <strain evidence="15 16">SAORIC-696</strain>
    </source>
</reference>
<evidence type="ECO:0000256" key="4">
    <source>
        <dbReference type="ARBA" id="ARBA00022679"/>
    </source>
</evidence>
<feature type="compositionally biased region" description="Basic residues" evidence="13">
    <location>
        <begin position="68"/>
        <end position="77"/>
    </location>
</feature>
<name>A0ABY7VZ89_9BACT</name>
<dbReference type="EMBL" id="CP117812">
    <property type="protein sequence ID" value="WDE99437.1"/>
    <property type="molecule type" value="Genomic_DNA"/>
</dbReference>
<evidence type="ECO:0000256" key="10">
    <source>
        <dbReference type="ARBA" id="ARBA00047899"/>
    </source>
</evidence>
<keyword evidence="4" id="KW-0808">Transferase</keyword>
<feature type="region of interest" description="Disordered" evidence="13">
    <location>
        <begin position="61"/>
        <end position="87"/>
    </location>
</feature>
<dbReference type="EC" id="2.7.11.1" evidence="2"/>
<dbReference type="RefSeq" id="WP_274154292.1">
    <property type="nucleotide sequence ID" value="NZ_CP117812.1"/>
</dbReference>
<evidence type="ECO:0000256" key="11">
    <source>
        <dbReference type="ARBA" id="ARBA00048679"/>
    </source>
</evidence>
<evidence type="ECO:0000256" key="6">
    <source>
        <dbReference type="ARBA" id="ARBA00022741"/>
    </source>
</evidence>
<keyword evidence="16" id="KW-1185">Reference proteome</keyword>
<dbReference type="InterPro" id="IPR011009">
    <property type="entry name" value="Kinase-like_dom_sf"/>
</dbReference>
<dbReference type="PROSITE" id="PS01245">
    <property type="entry name" value="RIO1"/>
    <property type="match status" value="1"/>
</dbReference>
<dbReference type="SUPFAM" id="SSF56112">
    <property type="entry name" value="Protein kinase-like (PK-like)"/>
    <property type="match status" value="1"/>
</dbReference>
<gene>
    <name evidence="15" type="ORF">PQO03_16490</name>
</gene>
<dbReference type="PANTHER" id="PTHR45723">
    <property type="entry name" value="SERINE/THREONINE-PROTEIN KINASE RIO1"/>
    <property type="match status" value="1"/>
</dbReference>
<evidence type="ECO:0000256" key="7">
    <source>
        <dbReference type="ARBA" id="ARBA00022777"/>
    </source>
</evidence>
<sequence>MKKTPKSLKPLLDDGIIDKVIRPIMSGKEAKVYLVQVNDVYRCAKVYKDVHQRSFQNSSIYREGRKERNSRKARAMAKRSNYGRQEEESSWQNAEVHALNLLADAGVRVPKTYGCFDGVLLMDLVSDAEGNIAPRLSEVEMDADIAIEYHQLLIAELVRMLCAGLVHGDLSEYNILVDAHGPVIIDLPQAVDAAANNNAKMIFERDVNNLRLFFGRHAPEILTSQYGPEIWEIFENGKLKPGISLSGKFTADEELANVDEVLEEIEVAREEAEAARLYAEQRS</sequence>
<keyword evidence="5" id="KW-0479">Metal-binding</keyword>
<keyword evidence="12" id="KW-0175">Coiled coil</keyword>
<dbReference type="InterPro" id="IPR000687">
    <property type="entry name" value="RIO_kinase"/>
</dbReference>
<keyword evidence="9" id="KW-0460">Magnesium</keyword>
<evidence type="ECO:0000313" key="16">
    <source>
        <dbReference type="Proteomes" id="UP001214250"/>
    </source>
</evidence>
<dbReference type="Pfam" id="PF01163">
    <property type="entry name" value="RIO1"/>
    <property type="match status" value="1"/>
</dbReference>